<keyword evidence="1" id="KW-0812">Transmembrane</keyword>
<gene>
    <name evidence="2" type="ORF">MM415B02833_0002</name>
</gene>
<dbReference type="AlphaFoldDB" id="A0A6M3L3F2"/>
<feature type="transmembrane region" description="Helical" evidence="1">
    <location>
        <begin position="140"/>
        <end position="160"/>
    </location>
</feature>
<organism evidence="2">
    <name type="scientific">viral metagenome</name>
    <dbReference type="NCBI Taxonomy" id="1070528"/>
    <lineage>
        <taxon>unclassified sequences</taxon>
        <taxon>metagenomes</taxon>
        <taxon>organismal metagenomes</taxon>
    </lineage>
</organism>
<keyword evidence="1" id="KW-0472">Membrane</keyword>
<evidence type="ECO:0000313" key="2">
    <source>
        <dbReference type="EMBL" id="QJA88054.1"/>
    </source>
</evidence>
<evidence type="ECO:0000256" key="1">
    <source>
        <dbReference type="SAM" id="Phobius"/>
    </source>
</evidence>
<reference evidence="2" key="1">
    <citation type="submission" date="2020-03" db="EMBL/GenBank/DDBJ databases">
        <title>The deep terrestrial virosphere.</title>
        <authorList>
            <person name="Holmfeldt K."/>
            <person name="Nilsson E."/>
            <person name="Simone D."/>
            <person name="Lopez-Fernandez M."/>
            <person name="Wu X."/>
            <person name="de Brujin I."/>
            <person name="Lundin D."/>
            <person name="Andersson A."/>
            <person name="Bertilsson S."/>
            <person name="Dopson M."/>
        </authorList>
    </citation>
    <scope>NUCLEOTIDE SEQUENCE</scope>
    <source>
        <strain evidence="2">MM415B02833</strain>
    </source>
</reference>
<accession>A0A6M3L3F2</accession>
<sequence>MESLIGIVGGPLGALLTGVFGSVVSNVFNYFKQKQAHKEKIELIELEMKSRKLDHTIAVAEAEANIAIMKTQTEGALELEEAKAFTESQKNMMESLLKPSFIDRMMDVEGPMRYLTMPVAALITFLFGVVDFVKHCMRPGITIFLIISMAVILQEAYSILDSVSYQWGADQAVAIITRAVNSVIYMTEVVLAWWFADRRIAKFQARLAGGDLK</sequence>
<name>A0A6M3L3F2_9ZZZZ</name>
<keyword evidence="1" id="KW-1133">Transmembrane helix</keyword>
<proteinExistence type="predicted"/>
<feature type="transmembrane region" description="Helical" evidence="1">
    <location>
        <begin position="114"/>
        <end position="133"/>
    </location>
</feature>
<feature type="transmembrane region" description="Helical" evidence="1">
    <location>
        <begin position="172"/>
        <end position="196"/>
    </location>
</feature>
<dbReference type="EMBL" id="MT142750">
    <property type="protein sequence ID" value="QJA88054.1"/>
    <property type="molecule type" value="Genomic_DNA"/>
</dbReference>
<protein>
    <submittedName>
        <fullName evidence="2">Uncharacterized protein</fullName>
    </submittedName>
</protein>